<gene>
    <name evidence="1" type="ORF">METZ01_LOCUS136140</name>
</gene>
<sequence>MALSFSGPIPNAASINSHCPDYVLLIRLKPEDSEGEDKLDDSLGRLKAWRDGELKEYFDFDTDIDLPFSPEKPSITPVIETIEAKGVSSSSKKITDEILRICDSSGIREVRIDTTAGRKEDAAGLSRLSGVTDLGSAWTVWYTDVHTGISVEIGGNLAEEKGACLGHFDRMWMNASPVTDIKRTVLTDSIRGDLLTSVLNAVEKVVRRDVPPLQAVYEKCTLDELLEKCKERKLQNWGIRERLVGHLVAEDKRQLMIKDLDDRGIGLKVDVAKNYLEFYQTGAGSTQTIMIPDF</sequence>
<organism evidence="1">
    <name type="scientific">marine metagenome</name>
    <dbReference type="NCBI Taxonomy" id="408172"/>
    <lineage>
        <taxon>unclassified sequences</taxon>
        <taxon>metagenomes</taxon>
        <taxon>ecological metagenomes</taxon>
    </lineage>
</organism>
<accession>A0A381Z1V1</accession>
<name>A0A381Z1V1_9ZZZZ</name>
<dbReference type="AlphaFoldDB" id="A0A381Z1V1"/>
<protein>
    <submittedName>
        <fullName evidence="1">Uncharacterized protein</fullName>
    </submittedName>
</protein>
<reference evidence="1" key="1">
    <citation type="submission" date="2018-05" db="EMBL/GenBank/DDBJ databases">
        <authorList>
            <person name="Lanie J.A."/>
            <person name="Ng W.-L."/>
            <person name="Kazmierczak K.M."/>
            <person name="Andrzejewski T.M."/>
            <person name="Davidsen T.M."/>
            <person name="Wayne K.J."/>
            <person name="Tettelin H."/>
            <person name="Glass J.I."/>
            <person name="Rusch D."/>
            <person name="Podicherti R."/>
            <person name="Tsui H.-C.T."/>
            <person name="Winkler M.E."/>
        </authorList>
    </citation>
    <scope>NUCLEOTIDE SEQUENCE</scope>
</reference>
<feature type="non-terminal residue" evidence="1">
    <location>
        <position position="294"/>
    </location>
</feature>
<proteinExistence type="predicted"/>
<dbReference type="EMBL" id="UINC01019648">
    <property type="protein sequence ID" value="SVA83286.1"/>
    <property type="molecule type" value="Genomic_DNA"/>
</dbReference>
<evidence type="ECO:0000313" key="1">
    <source>
        <dbReference type="EMBL" id="SVA83286.1"/>
    </source>
</evidence>